<evidence type="ECO:0000259" key="1">
    <source>
        <dbReference type="Pfam" id="PF06114"/>
    </source>
</evidence>
<evidence type="ECO:0000313" key="3">
    <source>
        <dbReference type="Proteomes" id="UP000533476"/>
    </source>
</evidence>
<dbReference type="InterPro" id="IPR052345">
    <property type="entry name" value="Rad_response_metalloprotease"/>
</dbReference>
<dbReference type="EMBL" id="JABBVZ010000116">
    <property type="protein sequence ID" value="NMP24509.1"/>
    <property type="molecule type" value="Genomic_DNA"/>
</dbReference>
<dbReference type="PANTHER" id="PTHR43236:SF2">
    <property type="entry name" value="BLL0069 PROTEIN"/>
    <property type="match status" value="1"/>
</dbReference>
<dbReference type="PANTHER" id="PTHR43236">
    <property type="entry name" value="ANTITOXIN HIGA1"/>
    <property type="match status" value="1"/>
</dbReference>
<dbReference type="Pfam" id="PF06114">
    <property type="entry name" value="Peptidase_M78"/>
    <property type="match status" value="1"/>
</dbReference>
<dbReference type="InterPro" id="IPR010359">
    <property type="entry name" value="IrrE_HExxH"/>
</dbReference>
<proteinExistence type="predicted"/>
<keyword evidence="3" id="KW-1185">Reference proteome</keyword>
<reference evidence="2 3" key="1">
    <citation type="submission" date="2020-04" db="EMBL/GenBank/DDBJ databases">
        <authorList>
            <person name="Zhang R."/>
            <person name="Schippers A."/>
        </authorList>
    </citation>
    <scope>NUCLEOTIDE SEQUENCE [LARGE SCALE GENOMIC DNA]</scope>
    <source>
        <strain evidence="2 3">DSM 109850</strain>
    </source>
</reference>
<gene>
    <name evidence="2" type="ORF">HIJ39_19515</name>
</gene>
<dbReference type="AlphaFoldDB" id="A0A7Y0L725"/>
<dbReference type="Gene3D" id="1.10.10.2910">
    <property type="match status" value="1"/>
</dbReference>
<name>A0A7Y0L725_9FIRM</name>
<protein>
    <submittedName>
        <fullName evidence="2">ImmA/IrrE family metallo-endopeptidase</fullName>
    </submittedName>
</protein>
<comment type="caution">
    <text evidence="2">The sequence shown here is derived from an EMBL/GenBank/DDBJ whole genome shotgun (WGS) entry which is preliminary data.</text>
</comment>
<evidence type="ECO:0000313" key="2">
    <source>
        <dbReference type="EMBL" id="NMP24509.1"/>
    </source>
</evidence>
<dbReference type="Proteomes" id="UP000533476">
    <property type="component" value="Unassembled WGS sequence"/>
</dbReference>
<organism evidence="2 3">
    <name type="scientific">Sulfobacillus harzensis</name>
    <dbReference type="NCBI Taxonomy" id="2729629"/>
    <lineage>
        <taxon>Bacteria</taxon>
        <taxon>Bacillati</taxon>
        <taxon>Bacillota</taxon>
        <taxon>Clostridia</taxon>
        <taxon>Eubacteriales</taxon>
        <taxon>Clostridiales Family XVII. Incertae Sedis</taxon>
        <taxon>Sulfobacillus</taxon>
    </lineage>
</organism>
<sequence>MAINRNTEDSWNALDPEALARHVLRRHHFEETMPVPIIDVCLAEGIRAVRQATFRDPAVSGMIRYVGDGHVIYVRATDPPARQRFTIAHELGHYLLQIRGVRDNTELNAIERGNVEALYRRAGQVDDEERAANAFAASLLMPAPILRKLGDTYKPRVLAGFLAVSEEALRIRLRSFA</sequence>
<dbReference type="RefSeq" id="WP_169102686.1">
    <property type="nucleotide sequence ID" value="NZ_JABBVZ010000116.1"/>
</dbReference>
<feature type="domain" description="IrrE N-terminal-like" evidence="1">
    <location>
        <begin position="65"/>
        <end position="173"/>
    </location>
</feature>
<accession>A0A7Y0L725</accession>